<dbReference type="GO" id="GO:0016798">
    <property type="term" value="F:hydrolase activity, acting on glycosyl bonds"/>
    <property type="evidence" value="ECO:0007669"/>
    <property type="project" value="UniProtKB-KW"/>
</dbReference>
<comment type="caution">
    <text evidence="6">The sequence shown here is derived from an EMBL/GenBank/DDBJ whole genome shotgun (WGS) entry which is preliminary data.</text>
</comment>
<keyword evidence="4" id="KW-0472">Membrane</keyword>
<keyword evidence="1" id="KW-0326">Glycosidase</keyword>
<feature type="compositionally biased region" description="Gly residues" evidence="3">
    <location>
        <begin position="110"/>
        <end position="123"/>
    </location>
</feature>
<feature type="domain" description="Fibronectin type-III" evidence="5">
    <location>
        <begin position="314"/>
        <end position="412"/>
    </location>
</feature>
<evidence type="ECO:0000313" key="7">
    <source>
        <dbReference type="Proteomes" id="UP000322499"/>
    </source>
</evidence>
<dbReference type="SUPFAM" id="SSF49265">
    <property type="entry name" value="Fibronectin type III"/>
    <property type="match status" value="1"/>
</dbReference>
<dbReference type="CDD" id="cd00063">
    <property type="entry name" value="FN3"/>
    <property type="match status" value="1"/>
</dbReference>
<dbReference type="InterPro" id="IPR036116">
    <property type="entry name" value="FN3_sf"/>
</dbReference>
<evidence type="ECO:0000313" key="6">
    <source>
        <dbReference type="EMBL" id="TYP87261.1"/>
    </source>
</evidence>
<evidence type="ECO:0000259" key="5">
    <source>
        <dbReference type="PROSITE" id="PS50853"/>
    </source>
</evidence>
<dbReference type="GO" id="GO:0000272">
    <property type="term" value="P:polysaccharide catabolic process"/>
    <property type="evidence" value="ECO:0007669"/>
    <property type="project" value="UniProtKB-KW"/>
</dbReference>
<feature type="region of interest" description="Disordered" evidence="3">
    <location>
        <begin position="103"/>
        <end position="123"/>
    </location>
</feature>
<keyword evidence="4" id="KW-1133">Transmembrane helix</keyword>
<evidence type="ECO:0000256" key="2">
    <source>
        <dbReference type="ARBA" id="ARBA00023326"/>
    </source>
</evidence>
<sequence>MHLAAPTRRALGLTAVGAIAMSSTILSLGGVALAAPSYTVSGTGPSAPVPAGICSVEWTLSGGSGGAASDGAAGALAGHVKVTLPAAENDVFTLNPGSVGEDGVADASGAAGGTNGSGAGSTQGGAGGLDATVGGGGGGAASVVLKSGSVYLLAFGGDGAGANGSGGAGGGNENNYGGNWLVGSPEAAATASVPGPGSISGVGVECPPPAPLDAPAAPEDLWVVGRDGGLELSFAPGWFDEDAQSPVTGWQVSTDDGATYKPLTVTQDGDELVGTVSGLTNGTTYKVRVRATSAVGPGAATASIAAMAYKPIGAPTNVVAKAGPSSIVFTWDAPSTEGTFDLAGYIVGGEAMSADGTDGASGIACETAADVRRCVMVATPGWTHTFGVTPVDSAGNPGLHSEVVTISDVPASSVAKTLPKADGTLTSDAKDGKVVAGQKVTISGKDFLPGSTVELVVYSTPVKLGEVTVLSDGTFSAEVTLPKDMENGVHHLVATGVDVNGNVRNLVVEVTVSGGTAVLALTGFSALPYLGAGALALLAGGGLLVASRRRQAA</sequence>
<reference evidence="6 7" key="1">
    <citation type="submission" date="2019-07" db="EMBL/GenBank/DDBJ databases">
        <title>Genomic Encyclopedia of Archaeal and Bacterial Type Strains, Phase II (KMG-II): from individual species to whole genera.</title>
        <authorList>
            <person name="Goeker M."/>
        </authorList>
    </citation>
    <scope>NUCLEOTIDE SEQUENCE [LARGE SCALE GENOMIC DNA]</scope>
    <source>
        <strain evidence="6 7">DSM 46842</strain>
    </source>
</reference>
<keyword evidence="2" id="KW-0624">Polysaccharide degradation</keyword>
<dbReference type="Gene3D" id="2.60.40.10">
    <property type="entry name" value="Immunoglobulins"/>
    <property type="match status" value="3"/>
</dbReference>
<dbReference type="RefSeq" id="WP_166533515.1">
    <property type="nucleotide sequence ID" value="NZ_VNHW01000007.1"/>
</dbReference>
<dbReference type="InterPro" id="IPR003961">
    <property type="entry name" value="FN3_dom"/>
</dbReference>
<dbReference type="Proteomes" id="UP000322499">
    <property type="component" value="Unassembled WGS sequence"/>
</dbReference>
<feature type="domain" description="Fibronectin type-III" evidence="5">
    <location>
        <begin position="214"/>
        <end position="311"/>
    </location>
</feature>
<evidence type="ECO:0000256" key="1">
    <source>
        <dbReference type="ARBA" id="ARBA00023295"/>
    </source>
</evidence>
<keyword evidence="1" id="KW-0378">Hydrolase</keyword>
<dbReference type="InterPro" id="IPR013783">
    <property type="entry name" value="Ig-like_fold"/>
</dbReference>
<evidence type="ECO:0000256" key="3">
    <source>
        <dbReference type="SAM" id="MobiDB-lite"/>
    </source>
</evidence>
<keyword evidence="2" id="KW-0119">Carbohydrate metabolism</keyword>
<evidence type="ECO:0000256" key="4">
    <source>
        <dbReference type="SAM" id="Phobius"/>
    </source>
</evidence>
<keyword evidence="4" id="KW-0812">Transmembrane</keyword>
<proteinExistence type="predicted"/>
<gene>
    <name evidence="6" type="ORF">BD833_107202</name>
</gene>
<dbReference type="SMART" id="SM00060">
    <property type="entry name" value="FN3"/>
    <property type="match status" value="2"/>
</dbReference>
<organism evidence="6 7">
    <name type="scientific">Blastococcus xanthinilyticus</name>
    <dbReference type="NCBI Taxonomy" id="1564164"/>
    <lineage>
        <taxon>Bacteria</taxon>
        <taxon>Bacillati</taxon>
        <taxon>Actinomycetota</taxon>
        <taxon>Actinomycetes</taxon>
        <taxon>Geodermatophilales</taxon>
        <taxon>Geodermatophilaceae</taxon>
        <taxon>Blastococcus</taxon>
    </lineage>
</organism>
<dbReference type="AlphaFoldDB" id="A0A5S5CTY0"/>
<dbReference type="PROSITE" id="PS50853">
    <property type="entry name" value="FN3"/>
    <property type="match status" value="2"/>
</dbReference>
<protein>
    <recommendedName>
        <fullName evidence="5">Fibronectin type-III domain-containing protein</fullName>
    </recommendedName>
</protein>
<name>A0A5S5CTY0_9ACTN</name>
<dbReference type="EMBL" id="VNHW01000007">
    <property type="protein sequence ID" value="TYP87261.1"/>
    <property type="molecule type" value="Genomic_DNA"/>
</dbReference>
<accession>A0A5S5CTY0</accession>
<keyword evidence="7" id="KW-1185">Reference proteome</keyword>
<feature type="transmembrane region" description="Helical" evidence="4">
    <location>
        <begin position="526"/>
        <end position="546"/>
    </location>
</feature>